<protein>
    <submittedName>
        <fullName evidence="1">Uncharacterized protein</fullName>
    </submittedName>
</protein>
<accession>A0A5M3W8W7</accession>
<evidence type="ECO:0000313" key="1">
    <source>
        <dbReference type="EMBL" id="GES04769.1"/>
    </source>
</evidence>
<name>A0A5M3W8W7_9ACTN</name>
<dbReference type="OrthoDB" id="9777711at2"/>
<dbReference type="Proteomes" id="UP000334990">
    <property type="component" value="Unassembled WGS sequence"/>
</dbReference>
<sequence length="62" mass="6717">MSSVEIAPRDTALWINEVVPDGELGAAVDRWLAEIHGLCPSRLELAKLQMTVGKGPVHEVLP</sequence>
<dbReference type="EMBL" id="BLAD01000087">
    <property type="protein sequence ID" value="GES04769.1"/>
    <property type="molecule type" value="Genomic_DNA"/>
</dbReference>
<reference evidence="1 2" key="1">
    <citation type="submission" date="2019-10" db="EMBL/GenBank/DDBJ databases">
        <title>Whole genome shotgun sequence of Acrocarpospora corrugata NBRC 13972.</title>
        <authorList>
            <person name="Ichikawa N."/>
            <person name="Kimura A."/>
            <person name="Kitahashi Y."/>
            <person name="Komaki H."/>
            <person name="Oguchi A."/>
        </authorList>
    </citation>
    <scope>NUCLEOTIDE SEQUENCE [LARGE SCALE GENOMIC DNA]</scope>
    <source>
        <strain evidence="1 2">NBRC 13972</strain>
    </source>
</reference>
<comment type="caution">
    <text evidence="1">The sequence shown here is derived from an EMBL/GenBank/DDBJ whole genome shotgun (WGS) entry which is preliminary data.</text>
</comment>
<organism evidence="1 2">
    <name type="scientific">Acrocarpospora corrugata</name>
    <dbReference type="NCBI Taxonomy" id="35763"/>
    <lineage>
        <taxon>Bacteria</taxon>
        <taxon>Bacillati</taxon>
        <taxon>Actinomycetota</taxon>
        <taxon>Actinomycetes</taxon>
        <taxon>Streptosporangiales</taxon>
        <taxon>Streptosporangiaceae</taxon>
        <taxon>Acrocarpospora</taxon>
    </lineage>
</organism>
<proteinExistence type="predicted"/>
<dbReference type="RefSeq" id="WP_155340836.1">
    <property type="nucleotide sequence ID" value="NZ_BAAABN010000093.1"/>
</dbReference>
<evidence type="ECO:0000313" key="2">
    <source>
        <dbReference type="Proteomes" id="UP000334990"/>
    </source>
</evidence>
<keyword evidence="2" id="KW-1185">Reference proteome</keyword>
<dbReference type="AlphaFoldDB" id="A0A5M3W8W7"/>
<gene>
    <name evidence="1" type="ORF">Acor_68370</name>
</gene>